<dbReference type="OrthoDB" id="1751476at2759"/>
<dbReference type="AlphaFoldDB" id="A0A9Q3CXB1"/>
<evidence type="ECO:0000313" key="2">
    <source>
        <dbReference type="Proteomes" id="UP000765509"/>
    </source>
</evidence>
<name>A0A9Q3CXB1_9BASI</name>
<protein>
    <submittedName>
        <fullName evidence="1">Uncharacterized protein</fullName>
    </submittedName>
</protein>
<comment type="caution">
    <text evidence="1">The sequence shown here is derived from an EMBL/GenBank/DDBJ whole genome shotgun (WGS) entry which is preliminary data.</text>
</comment>
<proteinExistence type="predicted"/>
<evidence type="ECO:0000313" key="1">
    <source>
        <dbReference type="EMBL" id="MBW0491557.1"/>
    </source>
</evidence>
<keyword evidence="2" id="KW-1185">Reference proteome</keyword>
<reference evidence="1" key="1">
    <citation type="submission" date="2021-03" db="EMBL/GenBank/DDBJ databases">
        <title>Draft genome sequence of rust myrtle Austropuccinia psidii MF-1, a brazilian biotype.</title>
        <authorList>
            <person name="Quecine M.C."/>
            <person name="Pachon D.M.R."/>
            <person name="Bonatelli M.L."/>
            <person name="Correr F.H."/>
            <person name="Franceschini L.M."/>
            <person name="Leite T.F."/>
            <person name="Margarido G.R.A."/>
            <person name="Almeida C.A."/>
            <person name="Ferrarezi J.A."/>
            <person name="Labate C.A."/>
        </authorList>
    </citation>
    <scope>NUCLEOTIDE SEQUENCE</scope>
    <source>
        <strain evidence="1">MF-1</strain>
    </source>
</reference>
<gene>
    <name evidence="1" type="ORF">O181_031272</name>
</gene>
<dbReference type="EMBL" id="AVOT02011140">
    <property type="protein sequence ID" value="MBW0491557.1"/>
    <property type="molecule type" value="Genomic_DNA"/>
</dbReference>
<dbReference type="Proteomes" id="UP000765509">
    <property type="component" value="Unassembled WGS sequence"/>
</dbReference>
<accession>A0A9Q3CXB1</accession>
<organism evidence="1 2">
    <name type="scientific">Austropuccinia psidii MF-1</name>
    <dbReference type="NCBI Taxonomy" id="1389203"/>
    <lineage>
        <taxon>Eukaryota</taxon>
        <taxon>Fungi</taxon>
        <taxon>Dikarya</taxon>
        <taxon>Basidiomycota</taxon>
        <taxon>Pucciniomycotina</taxon>
        <taxon>Pucciniomycetes</taxon>
        <taxon>Pucciniales</taxon>
        <taxon>Sphaerophragmiaceae</taxon>
        <taxon>Austropuccinia</taxon>
    </lineage>
</organism>
<sequence>MQKGDRSIVISRHVKFDNSYFPSLPTLSSFPQITNSFFNYPLTHNEEPSADTNSSDSWVEDKDIFHNALEELPERRIRVIGPRNPMIINSEVSMANILLYRRRAHQTTLDEETIPSKTYEQAMLGPNSPK</sequence>